<feature type="domain" description="Death" evidence="9">
    <location>
        <begin position="262"/>
        <end position="326"/>
    </location>
</feature>
<feature type="repeat" description="TNFR-Cys" evidence="6">
    <location>
        <begin position="98"/>
        <end position="135"/>
    </location>
</feature>
<feature type="domain" description="TNFR-Cys" evidence="10">
    <location>
        <begin position="20"/>
        <end position="57"/>
    </location>
</feature>
<dbReference type="GO" id="GO:0048406">
    <property type="term" value="F:nerve growth factor binding"/>
    <property type="evidence" value="ECO:0007669"/>
    <property type="project" value="TreeGrafter"/>
</dbReference>
<keyword evidence="12" id="KW-1185">Reference proteome</keyword>
<keyword evidence="2 8" id="KW-0732">Signal</keyword>
<dbReference type="SUPFAM" id="SSF57586">
    <property type="entry name" value="TNF receptor-like"/>
    <property type="match status" value="1"/>
</dbReference>
<evidence type="ECO:0000256" key="3">
    <source>
        <dbReference type="ARBA" id="ARBA00022737"/>
    </source>
</evidence>
<proteinExistence type="predicted"/>
<evidence type="ECO:0000256" key="7">
    <source>
        <dbReference type="SAM" id="Phobius"/>
    </source>
</evidence>
<feature type="signal peptide" evidence="8">
    <location>
        <begin position="1"/>
        <end position="20"/>
    </location>
</feature>
<comment type="caution">
    <text evidence="6">Lacks conserved residue(s) required for the propagation of feature annotation.</text>
</comment>
<dbReference type="Proteomes" id="UP000887567">
    <property type="component" value="Unplaced"/>
</dbReference>
<evidence type="ECO:0000256" key="1">
    <source>
        <dbReference type="ARBA" id="ARBA00022703"/>
    </source>
</evidence>
<dbReference type="SUPFAM" id="SSF47986">
    <property type="entry name" value="DEATH domain"/>
    <property type="match status" value="1"/>
</dbReference>
<dbReference type="GO" id="GO:0005035">
    <property type="term" value="F:death receptor activity"/>
    <property type="evidence" value="ECO:0007669"/>
    <property type="project" value="TreeGrafter"/>
</dbReference>
<feature type="repeat" description="TNFR-Cys" evidence="6">
    <location>
        <begin position="20"/>
        <end position="57"/>
    </location>
</feature>
<feature type="disulfide bond" evidence="6">
    <location>
        <begin position="114"/>
        <end position="127"/>
    </location>
</feature>
<dbReference type="InterPro" id="IPR001368">
    <property type="entry name" value="TNFR/NGFR_Cys_rich_reg"/>
</dbReference>
<feature type="domain" description="TNFR-Cys" evidence="10">
    <location>
        <begin position="98"/>
        <end position="135"/>
    </location>
</feature>
<sequence length="329" mass="36649">MELFVLLVVLFTYFVPHSASCPNGMFNTNSGCVKCSPGCDGGRVKVQDCTKDNDIICRCPEGKFWETALVYCKLCTKCKPGEILIKNCTHSHNSECKLCEKGSYAETAYSCKICSQCKVGEYTKKKCSWSDDTICESMVHHIPPTIPQVIQTQKNTSNEGPSSDSSKDSVYNLSVALGVFGFLVILSIVVHVLHVKRIKRRSSTTKKTESLTSVGSSEHETFFNKKTSAPVVDHDPGYLVRNLNPEVIIKLSRLLNPPGLRNWMSVASLLGFSQIDISNFNIEKELSFQKMIEAWSTQREATVYKLYLVFLNLERDDCATILEGILSGV</sequence>
<dbReference type="InterPro" id="IPR011029">
    <property type="entry name" value="DEATH-like_dom_sf"/>
</dbReference>
<keyword evidence="7" id="KW-1133">Transmembrane helix</keyword>
<dbReference type="GeneID" id="110254333"/>
<dbReference type="SMART" id="SM00208">
    <property type="entry name" value="TNFR"/>
    <property type="match status" value="3"/>
</dbReference>
<protein>
    <submittedName>
        <fullName evidence="11">Uncharacterized protein</fullName>
    </submittedName>
</protein>
<evidence type="ECO:0000259" key="9">
    <source>
        <dbReference type="PROSITE" id="PS50017"/>
    </source>
</evidence>
<dbReference type="Gene3D" id="1.10.533.10">
    <property type="entry name" value="Death Domain, Fas"/>
    <property type="match status" value="1"/>
</dbReference>
<dbReference type="GO" id="GO:0005886">
    <property type="term" value="C:plasma membrane"/>
    <property type="evidence" value="ECO:0007669"/>
    <property type="project" value="TreeGrafter"/>
</dbReference>
<evidence type="ECO:0000256" key="6">
    <source>
        <dbReference type="PROSITE-ProRule" id="PRU00206"/>
    </source>
</evidence>
<keyword evidence="7" id="KW-0812">Transmembrane</keyword>
<dbReference type="AlphaFoldDB" id="A0A913Y9J1"/>
<dbReference type="PROSITE" id="PS00652">
    <property type="entry name" value="TNFR_NGFR_1"/>
    <property type="match status" value="2"/>
</dbReference>
<reference evidence="11" key="1">
    <citation type="submission" date="2022-11" db="UniProtKB">
        <authorList>
            <consortium name="EnsemblMetazoa"/>
        </authorList>
    </citation>
    <scope>IDENTIFICATION</scope>
</reference>
<evidence type="ECO:0000256" key="4">
    <source>
        <dbReference type="ARBA" id="ARBA00023157"/>
    </source>
</evidence>
<dbReference type="OrthoDB" id="10061577at2759"/>
<dbReference type="InterPro" id="IPR000488">
    <property type="entry name" value="Death_dom"/>
</dbReference>
<accession>A0A913Y9J1</accession>
<dbReference type="PANTHER" id="PTHR46605:SF2">
    <property type="entry name" value="TNFR-CYS DOMAIN-CONTAINING PROTEIN"/>
    <property type="match status" value="1"/>
</dbReference>
<evidence type="ECO:0000256" key="5">
    <source>
        <dbReference type="ARBA" id="ARBA00023180"/>
    </source>
</evidence>
<feature type="disulfide bond" evidence="6">
    <location>
        <begin position="117"/>
        <end position="135"/>
    </location>
</feature>
<feature type="repeat" description="TNFR-Cys" evidence="6">
    <location>
        <begin position="58"/>
        <end position="96"/>
    </location>
</feature>
<evidence type="ECO:0000313" key="12">
    <source>
        <dbReference type="Proteomes" id="UP000887567"/>
    </source>
</evidence>
<dbReference type="EnsemblMetazoa" id="XM_021061312.2">
    <property type="protein sequence ID" value="XP_020916971.1"/>
    <property type="gene ID" value="LOC110254333"/>
</dbReference>
<evidence type="ECO:0000256" key="8">
    <source>
        <dbReference type="SAM" id="SignalP"/>
    </source>
</evidence>
<dbReference type="GO" id="GO:0009986">
    <property type="term" value="C:cell surface"/>
    <property type="evidence" value="ECO:0007669"/>
    <property type="project" value="TreeGrafter"/>
</dbReference>
<dbReference type="OMA" id="YSCQDKQ"/>
<evidence type="ECO:0000256" key="2">
    <source>
        <dbReference type="ARBA" id="ARBA00022729"/>
    </source>
</evidence>
<keyword evidence="7" id="KW-0472">Membrane</keyword>
<feature type="domain" description="TNFR-Cys" evidence="10">
    <location>
        <begin position="58"/>
        <end position="96"/>
    </location>
</feature>
<dbReference type="PROSITE" id="PS50050">
    <property type="entry name" value="TNFR_NGFR_2"/>
    <property type="match status" value="3"/>
</dbReference>
<dbReference type="PANTHER" id="PTHR46605">
    <property type="entry name" value="TUMOR NECROSIS FACTOR RECEPTOR"/>
    <property type="match status" value="1"/>
</dbReference>
<keyword evidence="3" id="KW-0677">Repeat</keyword>
<keyword evidence="1" id="KW-0053">Apoptosis</keyword>
<dbReference type="GO" id="GO:0006915">
    <property type="term" value="P:apoptotic process"/>
    <property type="evidence" value="ECO:0007669"/>
    <property type="project" value="UniProtKB-KW"/>
</dbReference>
<dbReference type="InterPro" id="IPR052302">
    <property type="entry name" value="Neurotrophin_rcpt-DD"/>
</dbReference>
<keyword evidence="4 6" id="KW-1015">Disulfide bond</keyword>
<feature type="disulfide bond" evidence="6">
    <location>
        <begin position="75"/>
        <end position="88"/>
    </location>
</feature>
<dbReference type="PROSITE" id="PS50017">
    <property type="entry name" value="DEATH_DOMAIN"/>
    <property type="match status" value="1"/>
</dbReference>
<dbReference type="Pfam" id="PF00020">
    <property type="entry name" value="TNFR_c6"/>
    <property type="match status" value="3"/>
</dbReference>
<evidence type="ECO:0000313" key="11">
    <source>
        <dbReference type="EnsemblMetazoa" id="XP_020916971.1"/>
    </source>
</evidence>
<dbReference type="Gene3D" id="2.10.50.10">
    <property type="entry name" value="Tumor Necrosis Factor Receptor, subunit A, domain 2"/>
    <property type="match status" value="2"/>
</dbReference>
<dbReference type="KEGG" id="epa:110254333"/>
<feature type="disulfide bond" evidence="6">
    <location>
        <begin position="39"/>
        <end position="57"/>
    </location>
</feature>
<feature type="disulfide bond" evidence="6">
    <location>
        <begin position="78"/>
        <end position="96"/>
    </location>
</feature>
<feature type="transmembrane region" description="Helical" evidence="7">
    <location>
        <begin position="170"/>
        <end position="193"/>
    </location>
</feature>
<organism evidence="11 12">
    <name type="scientific">Exaiptasia diaphana</name>
    <name type="common">Tropical sea anemone</name>
    <name type="synonym">Aiptasia pulchella</name>
    <dbReference type="NCBI Taxonomy" id="2652724"/>
    <lineage>
        <taxon>Eukaryota</taxon>
        <taxon>Metazoa</taxon>
        <taxon>Cnidaria</taxon>
        <taxon>Anthozoa</taxon>
        <taxon>Hexacorallia</taxon>
        <taxon>Actiniaria</taxon>
        <taxon>Aiptasiidae</taxon>
        <taxon>Exaiptasia</taxon>
    </lineage>
</organism>
<feature type="chain" id="PRO_5037917421" evidence="8">
    <location>
        <begin position="21"/>
        <end position="329"/>
    </location>
</feature>
<name>A0A913Y9J1_EXADI</name>
<dbReference type="Pfam" id="PF00531">
    <property type="entry name" value="Death"/>
    <property type="match status" value="1"/>
</dbReference>
<dbReference type="GO" id="GO:0015026">
    <property type="term" value="F:coreceptor activity"/>
    <property type="evidence" value="ECO:0007669"/>
    <property type="project" value="TreeGrafter"/>
</dbReference>
<dbReference type="RefSeq" id="XP_020916971.1">
    <property type="nucleotide sequence ID" value="XM_021061312.2"/>
</dbReference>
<evidence type="ECO:0000259" key="10">
    <source>
        <dbReference type="PROSITE" id="PS50050"/>
    </source>
</evidence>
<dbReference type="GO" id="GO:0007266">
    <property type="term" value="P:Rho protein signal transduction"/>
    <property type="evidence" value="ECO:0007669"/>
    <property type="project" value="TreeGrafter"/>
</dbReference>
<keyword evidence="5" id="KW-0325">Glycoprotein</keyword>